<name>A0A4D4J2D7_9PSEU</name>
<organism evidence="1 2">
    <name type="scientific">Gandjariella thermophila</name>
    <dbReference type="NCBI Taxonomy" id="1931992"/>
    <lineage>
        <taxon>Bacteria</taxon>
        <taxon>Bacillati</taxon>
        <taxon>Actinomycetota</taxon>
        <taxon>Actinomycetes</taxon>
        <taxon>Pseudonocardiales</taxon>
        <taxon>Pseudonocardiaceae</taxon>
        <taxon>Gandjariella</taxon>
    </lineage>
</organism>
<protein>
    <recommendedName>
        <fullName evidence="3">WXG100 family type VII secretion target</fullName>
    </recommendedName>
</protein>
<reference evidence="2" key="1">
    <citation type="submission" date="2019-04" db="EMBL/GenBank/DDBJ databases">
        <title>Draft genome sequence of Pseudonocardiaceae bacterium SL3-2-4.</title>
        <authorList>
            <person name="Ningsih F."/>
            <person name="Yokota A."/>
            <person name="Sakai Y."/>
            <person name="Nanatani K."/>
            <person name="Yabe S."/>
            <person name="Oetari A."/>
            <person name="Sjamsuridzal W."/>
        </authorList>
    </citation>
    <scope>NUCLEOTIDE SEQUENCE [LARGE SCALE GENOMIC DNA]</scope>
    <source>
        <strain evidence="2">SL3-2-4</strain>
    </source>
</reference>
<evidence type="ECO:0000313" key="1">
    <source>
        <dbReference type="EMBL" id="GDY30641.1"/>
    </source>
</evidence>
<dbReference type="InterPro" id="IPR038332">
    <property type="entry name" value="PPE_sf"/>
</dbReference>
<dbReference type="Gene3D" id="1.20.1260.20">
    <property type="entry name" value="PPE superfamily"/>
    <property type="match status" value="1"/>
</dbReference>
<accession>A0A4D4J2D7</accession>
<dbReference type="EMBL" id="BJFL01000008">
    <property type="protein sequence ID" value="GDY30641.1"/>
    <property type="molecule type" value="Genomic_DNA"/>
</dbReference>
<proteinExistence type="predicted"/>
<evidence type="ECO:0008006" key="3">
    <source>
        <dbReference type="Google" id="ProtNLM"/>
    </source>
</evidence>
<comment type="caution">
    <text evidence="1">The sequence shown here is derived from an EMBL/GenBank/DDBJ whole genome shotgun (WGS) entry which is preliminary data.</text>
</comment>
<keyword evidence="2" id="KW-1185">Reference proteome</keyword>
<dbReference type="Proteomes" id="UP000298860">
    <property type="component" value="Unassembled WGS sequence"/>
</dbReference>
<evidence type="ECO:0000313" key="2">
    <source>
        <dbReference type="Proteomes" id="UP000298860"/>
    </source>
</evidence>
<sequence>MVTDLVVHPGEIADCAHQVGTLTTQSSGLNNTATGASVPEISWGVLGHLMGLYSQYDTLLGELHTHYTTMSTGFDKISAALADTARSYHDNERTAAEAFNQILANRLDHATGPSAVMTAAASAPSNLDGLGANYGRQWAIDSGKGNLVSQTAKAVPLVNGSYLIVKDSLQLGQDAKAGDAEAIGKDVVAVLADMNTYIQDGITLAGAIADPLNFLISKGLGWLLNVVAPLKQAVDLVTGDPDATSKAATTFNDIAKQTEQLARTYDDHLRTGLRSWNGRAADAAAVKLAHFHDGIAGTASTAGHVAALLQGSSLLMKAAEDIIKGILSDLIEWLVVTWVAAQLAAPVTAGGSEAVAAGASAAEAAAATTKATAEVNKVRQLLSRIMEVLQKVRAVLKNSKIGETFTNKVAEDQKLGKVAKTLSDAVAKSVDKRIGEAFPTPGKDPDGDVTKTVDSYAKAVNTYARYADGGYKMVSDRLHGNLQDDDTIDRELDI</sequence>
<gene>
    <name evidence="1" type="ORF">GTS_22740</name>
</gene>
<dbReference type="AlphaFoldDB" id="A0A4D4J2D7"/>